<dbReference type="Proteomes" id="UP000746471">
    <property type="component" value="Unassembled WGS sequence"/>
</dbReference>
<sequence length="670" mass="78846">MSQLNENITANLKKIISGSITNIPQYYCREDFEYMIKRINNPKEKSGAPSKKKVLREMCIAYEISIELLLDKATIKDELGKIPTRKELKKILLLEMYSVYKAFPASENYIERIVNQRLGDKFSGDPLRVRILKHMIGVTDYYTKPIIKRIERTFSADEKKQYKKLKGNDARVFIINKIDDSLFRFGESYLGNIKLIKYLNKKLHVEKLGKEGFVVSGQLEERFISIKKFSPELEKNEINPQDISEFIKVFLDCKQINWLEFEQSTEVMHTVTQLEKEYREHLKPISYTTSKGKIASLMEKYDAAKDNVISDNNFLLKLSNSLANGAFYTNGATKSYLYPFAVAFDLMYYFDHESGDYDASRDLEKNLFYDFYGDNYLRYVSNKTFLEDKSSQEKEPTSEGINFKNFVEAIYIYYITRRDFALTSSEKLKRIHQMIDACKKRHQALKKMPKKSMPKETILYKNNLQSNILMLSEEAFIDYIASNYDFKDNREKSDFLAASNQFTAEKYLHTLMEKIRVYRNELPDQLATDLQNLLSYFENQANNDARIKNMLNDKSFSSLLEKIDQKLNTIHEMKDITKIEASRTNLILLYVCVFIYENVDLKNDLEIKEMNKFYKRFVSGDDTGERITSNGINKILEECRYQKIYEKNILDMYVIFSLYLWYVDSQIDVY</sequence>
<gene>
    <name evidence="1" type="ORF">KHM83_16490</name>
</gene>
<accession>A0ABS5PV09</accession>
<protein>
    <recommendedName>
        <fullName evidence="3">EF-hand domain-containing protein</fullName>
    </recommendedName>
</protein>
<reference evidence="1 2" key="1">
    <citation type="submission" date="2021-05" db="EMBL/GenBank/DDBJ databases">
        <title>Fusibacter ferrireducens sp. nov., an anaerobic, sulfur- and Fe-reducing bacterium isolated from the mangrove sediment.</title>
        <authorList>
            <person name="Qiu D."/>
        </authorList>
    </citation>
    <scope>NUCLEOTIDE SEQUENCE [LARGE SCALE GENOMIC DNA]</scope>
    <source>
        <strain evidence="1 2">DSM 12116</strain>
    </source>
</reference>
<organism evidence="1 2">
    <name type="scientific">Fusibacter paucivorans</name>
    <dbReference type="NCBI Taxonomy" id="76009"/>
    <lineage>
        <taxon>Bacteria</taxon>
        <taxon>Bacillati</taxon>
        <taxon>Bacillota</taxon>
        <taxon>Clostridia</taxon>
        <taxon>Eubacteriales</taxon>
        <taxon>Eubacteriales Family XII. Incertae Sedis</taxon>
        <taxon>Fusibacter</taxon>
    </lineage>
</organism>
<name>A0ABS5PV09_9FIRM</name>
<dbReference type="EMBL" id="JAHBCL010000035">
    <property type="protein sequence ID" value="MBS7528289.1"/>
    <property type="molecule type" value="Genomic_DNA"/>
</dbReference>
<keyword evidence="2" id="KW-1185">Reference proteome</keyword>
<evidence type="ECO:0000313" key="2">
    <source>
        <dbReference type="Proteomes" id="UP000746471"/>
    </source>
</evidence>
<evidence type="ECO:0000313" key="1">
    <source>
        <dbReference type="EMBL" id="MBS7528289.1"/>
    </source>
</evidence>
<comment type="caution">
    <text evidence="1">The sequence shown here is derived from an EMBL/GenBank/DDBJ whole genome shotgun (WGS) entry which is preliminary data.</text>
</comment>
<proteinExistence type="predicted"/>
<dbReference type="RefSeq" id="WP_213238149.1">
    <property type="nucleotide sequence ID" value="NZ_JAHBCL010000035.1"/>
</dbReference>
<evidence type="ECO:0008006" key="3">
    <source>
        <dbReference type="Google" id="ProtNLM"/>
    </source>
</evidence>